<dbReference type="CDD" id="cd02440">
    <property type="entry name" value="AdoMet_MTases"/>
    <property type="match status" value="1"/>
</dbReference>
<accession>N6ZP93</accession>
<proteinExistence type="predicted"/>
<dbReference type="Pfam" id="PF13432">
    <property type="entry name" value="TPR_16"/>
    <property type="match status" value="2"/>
</dbReference>
<dbReference type="EMBL" id="AMXF01000132">
    <property type="protein sequence ID" value="ENO96163.1"/>
    <property type="molecule type" value="Genomic_DNA"/>
</dbReference>
<dbReference type="InterPro" id="IPR029063">
    <property type="entry name" value="SAM-dependent_MTases_sf"/>
</dbReference>
<dbReference type="InterPro" id="IPR013216">
    <property type="entry name" value="Methyltransf_11"/>
</dbReference>
<evidence type="ECO:0000256" key="1">
    <source>
        <dbReference type="PROSITE-ProRule" id="PRU00339"/>
    </source>
</evidence>
<dbReference type="InterPro" id="IPR019734">
    <property type="entry name" value="TPR_rpt"/>
</dbReference>
<dbReference type="SMART" id="SM00028">
    <property type="entry name" value="TPR"/>
    <property type="match status" value="5"/>
</dbReference>
<dbReference type="InterPro" id="IPR011990">
    <property type="entry name" value="TPR-like_helical_dom_sf"/>
</dbReference>
<dbReference type="PANTHER" id="PTHR44809">
    <property type="match status" value="1"/>
</dbReference>
<dbReference type="Gene3D" id="1.25.40.10">
    <property type="entry name" value="Tetratricopeptide repeat domain"/>
    <property type="match status" value="3"/>
</dbReference>
<feature type="repeat" description="TPR" evidence="1">
    <location>
        <begin position="105"/>
        <end position="138"/>
    </location>
</feature>
<dbReference type="PROSITE" id="PS50005">
    <property type="entry name" value="TPR"/>
    <property type="match status" value="4"/>
</dbReference>
<dbReference type="AlphaFoldDB" id="N6ZP93"/>
<feature type="repeat" description="TPR" evidence="1">
    <location>
        <begin position="37"/>
        <end position="70"/>
    </location>
</feature>
<evidence type="ECO:0000313" key="3">
    <source>
        <dbReference type="EMBL" id="ENO96163.1"/>
    </source>
</evidence>
<evidence type="ECO:0000259" key="2">
    <source>
        <dbReference type="Pfam" id="PF08241"/>
    </source>
</evidence>
<reference evidence="3 4" key="1">
    <citation type="submission" date="2012-09" db="EMBL/GenBank/DDBJ databases">
        <title>Draft Genome Sequences of 6 Strains from Genus Thauera.</title>
        <authorList>
            <person name="Liu B."/>
            <person name="Shapleigh J.P."/>
            <person name="Frostegard A.H."/>
        </authorList>
    </citation>
    <scope>NUCLEOTIDE SEQUENCE [LARGE SCALE GENOMIC DNA]</scope>
    <source>
        <strain evidence="3 4">B4P</strain>
    </source>
</reference>
<protein>
    <recommendedName>
        <fullName evidence="2">Methyltransferase type 11 domain-containing protein</fullName>
    </recommendedName>
</protein>
<sequence>MSVEEALGHALRLHRAGHLEPAEKIYRAILGLCPDEAEALHLLGMLRHARGDSAEAIVLIRRALARVPDAPGAWNNLGNVLLESGSVEEAIAAYRRCLEFVPDFAEAHNNLGTIHRSRSEWSLAEDAYQRALQLAQARAEAGEPAELLADVHNNLAGLMLARGRLRAAVDHACRAITVSPGQVGARKLLGLAYYTLGEFDKAAEVYRSWLADEPDNPIARHHLAACTGEAVPARAADDYVERTFDAFASSFDEKLQRLHYRAPMQVAQALEDACGAPAARLDILDAGCGTGLCGPLVRAHARRLEGVDLSAQMLQRAECRRVYDQLNKAELGAFLAARPAAWDVVLSADTLCYFGELGPVLAAAHGALRRGGRLFFTVEAVRDEDAGPPFVLQPNGRYAHTRDHVVEALVAAGFEAALPSAQVLRTEGGEPVAGWLVAACKP</sequence>
<dbReference type="OrthoDB" id="9809392at2"/>
<keyword evidence="4" id="KW-1185">Reference proteome</keyword>
<dbReference type="Pfam" id="PF13414">
    <property type="entry name" value="TPR_11"/>
    <property type="match status" value="1"/>
</dbReference>
<dbReference type="SUPFAM" id="SSF48452">
    <property type="entry name" value="TPR-like"/>
    <property type="match status" value="1"/>
</dbReference>
<feature type="domain" description="Methyltransferase type 11" evidence="2">
    <location>
        <begin position="284"/>
        <end position="376"/>
    </location>
</feature>
<gene>
    <name evidence="3" type="ORF">C667_15389</name>
</gene>
<dbReference type="Proteomes" id="UP000013047">
    <property type="component" value="Unassembled WGS sequence"/>
</dbReference>
<evidence type="ECO:0000313" key="4">
    <source>
        <dbReference type="Proteomes" id="UP000013047"/>
    </source>
</evidence>
<dbReference type="InterPro" id="IPR052943">
    <property type="entry name" value="TMTC_O-mannosyl-trnsfr"/>
</dbReference>
<keyword evidence="1" id="KW-0802">TPR repeat</keyword>
<dbReference type="Gene3D" id="3.40.50.150">
    <property type="entry name" value="Vaccinia Virus protein VP39"/>
    <property type="match status" value="1"/>
</dbReference>
<organism evidence="3 4">
    <name type="scientific">Thauera phenylacetica B4P</name>
    <dbReference type="NCBI Taxonomy" id="1234382"/>
    <lineage>
        <taxon>Bacteria</taxon>
        <taxon>Pseudomonadati</taxon>
        <taxon>Pseudomonadota</taxon>
        <taxon>Betaproteobacteria</taxon>
        <taxon>Rhodocyclales</taxon>
        <taxon>Zoogloeaceae</taxon>
        <taxon>Thauera</taxon>
    </lineage>
</organism>
<name>N6ZP93_9RHOO</name>
<dbReference type="GO" id="GO:0008757">
    <property type="term" value="F:S-adenosylmethionine-dependent methyltransferase activity"/>
    <property type="evidence" value="ECO:0007669"/>
    <property type="project" value="InterPro"/>
</dbReference>
<feature type="repeat" description="TPR" evidence="1">
    <location>
        <begin position="71"/>
        <end position="104"/>
    </location>
</feature>
<comment type="caution">
    <text evidence="3">The sequence shown here is derived from an EMBL/GenBank/DDBJ whole genome shotgun (WGS) entry which is preliminary data.</text>
</comment>
<dbReference type="Pfam" id="PF08241">
    <property type="entry name" value="Methyltransf_11"/>
    <property type="match status" value="1"/>
</dbReference>
<dbReference type="SUPFAM" id="SSF53335">
    <property type="entry name" value="S-adenosyl-L-methionine-dependent methyltransferases"/>
    <property type="match status" value="1"/>
</dbReference>
<dbReference type="PANTHER" id="PTHR44809:SF1">
    <property type="entry name" value="PROTEIN O-MANNOSYL-TRANSFERASE TMTC1"/>
    <property type="match status" value="1"/>
</dbReference>
<feature type="repeat" description="TPR" evidence="1">
    <location>
        <begin position="183"/>
        <end position="216"/>
    </location>
</feature>